<dbReference type="Gene3D" id="3.40.50.2300">
    <property type="match status" value="1"/>
</dbReference>
<dbReference type="InterPro" id="IPR058245">
    <property type="entry name" value="NreC/VraR/RcsB-like_REC"/>
</dbReference>
<dbReference type="PANTHER" id="PTHR43228:SF1">
    <property type="entry name" value="TWO-COMPONENT RESPONSE REGULATOR ARR22"/>
    <property type="match status" value="1"/>
</dbReference>
<dbReference type="Proteomes" id="UP000032408">
    <property type="component" value="Chromosome"/>
</dbReference>
<dbReference type="InterPro" id="IPR052048">
    <property type="entry name" value="ST_Response_Regulator"/>
</dbReference>
<dbReference type="SUPFAM" id="SSF52172">
    <property type="entry name" value="CheY-like"/>
    <property type="match status" value="1"/>
</dbReference>
<dbReference type="GO" id="GO:0000160">
    <property type="term" value="P:phosphorelay signal transduction system"/>
    <property type="evidence" value="ECO:0007669"/>
    <property type="project" value="InterPro"/>
</dbReference>
<organism evidence="2 3">
    <name type="scientific">Nitrosopumilus adriaticus</name>
    <dbReference type="NCBI Taxonomy" id="1580092"/>
    <lineage>
        <taxon>Archaea</taxon>
        <taxon>Nitrososphaerota</taxon>
        <taxon>Nitrososphaeria</taxon>
        <taxon>Nitrosopumilales</taxon>
        <taxon>Nitrosopumilaceae</taxon>
        <taxon>Nitrosopumilus</taxon>
    </lineage>
</organism>
<dbReference type="PANTHER" id="PTHR43228">
    <property type="entry name" value="TWO-COMPONENT RESPONSE REGULATOR"/>
    <property type="match status" value="1"/>
</dbReference>
<keyword evidence="3" id="KW-1185">Reference proteome</keyword>
<protein>
    <submittedName>
        <fullName evidence="2">Putative chemotaxis response regulator receiver protein CheY</fullName>
    </submittedName>
</protein>
<accession>A0A0D5C0Y9</accession>
<dbReference type="Pfam" id="PF00072">
    <property type="entry name" value="Response_reg"/>
    <property type="match status" value="1"/>
</dbReference>
<dbReference type="RefSeq" id="WP_048115808.1">
    <property type="nucleotide sequence ID" value="NZ_CP011070.1"/>
</dbReference>
<evidence type="ECO:0000313" key="3">
    <source>
        <dbReference type="Proteomes" id="UP000032408"/>
    </source>
</evidence>
<dbReference type="CDD" id="cd17535">
    <property type="entry name" value="REC_NarL-like"/>
    <property type="match status" value="1"/>
</dbReference>
<dbReference type="OrthoDB" id="2830at2157"/>
<dbReference type="PROSITE" id="PS50110">
    <property type="entry name" value="RESPONSE_REGULATORY"/>
    <property type="match status" value="1"/>
</dbReference>
<sequence>MKIRVMLIDDYHDVTGVISEFLGFNSIDVIAIGRNGKEAVELYKKYSPDVVVMDYLMPQYNGLYGLENIRKINPNAKVIMLTGSVDEKLQDELIAQGASEILPKPSSMNIIMETIKKVSINNSIPLSN</sequence>
<dbReference type="InterPro" id="IPR011006">
    <property type="entry name" value="CheY-like_superfamily"/>
</dbReference>
<dbReference type="STRING" id="1580092.NADRNF5_0760"/>
<proteinExistence type="predicted"/>
<dbReference type="SMART" id="SM00448">
    <property type="entry name" value="REC"/>
    <property type="match status" value="1"/>
</dbReference>
<gene>
    <name evidence="2" type="primary">cheY</name>
    <name evidence="2" type="ORF">NADRNF5_0760</name>
</gene>
<feature type="domain" description="Response regulatory" evidence="1">
    <location>
        <begin position="4"/>
        <end position="119"/>
    </location>
</feature>
<reference evidence="3" key="1">
    <citation type="submission" date="2015-03" db="EMBL/GenBank/DDBJ databases">
        <title>Characterization of two novel Thaumarchaeota isolated from the Northern Adriatic Sea.</title>
        <authorList>
            <person name="Bayer B."/>
            <person name="Vojvoda J."/>
            <person name="Offre P."/>
            <person name="Srivastava A."/>
            <person name="Elisabeth N."/>
            <person name="Garcia J.A.L."/>
            <person name="Schleper C."/>
            <person name="Herndl G.J."/>
        </authorList>
    </citation>
    <scope>NUCLEOTIDE SEQUENCE [LARGE SCALE GENOMIC DNA]</scope>
    <source>
        <strain evidence="3">NF5</strain>
    </source>
</reference>
<dbReference type="AlphaFoldDB" id="A0A0D5C0Y9"/>
<evidence type="ECO:0000259" key="1">
    <source>
        <dbReference type="PROSITE" id="PS50110"/>
    </source>
</evidence>
<name>A0A0D5C0Y9_9ARCH</name>
<dbReference type="HOGENOM" id="CLU_000445_69_15_2"/>
<dbReference type="InterPro" id="IPR001789">
    <property type="entry name" value="Sig_transdc_resp-reg_receiver"/>
</dbReference>
<dbReference type="KEGG" id="nin:NADRNF5_0760"/>
<evidence type="ECO:0000313" key="2">
    <source>
        <dbReference type="EMBL" id="AJW70454.1"/>
    </source>
</evidence>
<reference evidence="2 3" key="2">
    <citation type="journal article" date="2016" name="ISME J.">
        <title>Physiological and genomic characterization of two novel marine thaumarchaeal strains indicates niche differentiation.</title>
        <authorList>
            <person name="Bayer B."/>
            <person name="Vojvoda J."/>
            <person name="Offre P."/>
            <person name="Alves R.J."/>
            <person name="Elisabeth N.H."/>
            <person name="Garcia J.A."/>
            <person name="Volland J.M."/>
            <person name="Srivastava A."/>
            <person name="Schleper C."/>
            <person name="Herndl G.J."/>
        </authorList>
    </citation>
    <scope>NUCLEOTIDE SEQUENCE [LARGE SCALE GENOMIC DNA]</scope>
    <source>
        <strain evidence="2 3">NF5</strain>
    </source>
</reference>
<dbReference type="GeneID" id="24819989"/>
<dbReference type="EMBL" id="CP011070">
    <property type="protein sequence ID" value="AJW70454.1"/>
    <property type="molecule type" value="Genomic_DNA"/>
</dbReference>